<dbReference type="PROSITE" id="PS00107">
    <property type="entry name" value="PROTEIN_KINASE_ATP"/>
    <property type="match status" value="1"/>
</dbReference>
<evidence type="ECO:0000256" key="5">
    <source>
        <dbReference type="ARBA" id="ARBA00022777"/>
    </source>
</evidence>
<evidence type="ECO:0000256" key="3">
    <source>
        <dbReference type="ARBA" id="ARBA00022679"/>
    </source>
</evidence>
<accession>A0A7Y2E6V0</accession>
<name>A0A7Y2E6V0_UNCEI</name>
<evidence type="ECO:0000256" key="4">
    <source>
        <dbReference type="ARBA" id="ARBA00022741"/>
    </source>
</evidence>
<keyword evidence="6 7" id="KW-0067">ATP-binding</keyword>
<dbReference type="Pfam" id="PF00069">
    <property type="entry name" value="Pkinase"/>
    <property type="match status" value="1"/>
</dbReference>
<dbReference type="Gene3D" id="3.30.200.20">
    <property type="entry name" value="Phosphorylase Kinase, domain 1"/>
    <property type="match status" value="1"/>
</dbReference>
<dbReference type="SUPFAM" id="SSF48371">
    <property type="entry name" value="ARM repeat"/>
    <property type="match status" value="2"/>
</dbReference>
<dbReference type="Gene3D" id="1.10.510.10">
    <property type="entry name" value="Transferase(Phosphotransferase) domain 1"/>
    <property type="match status" value="1"/>
</dbReference>
<evidence type="ECO:0000256" key="8">
    <source>
        <dbReference type="SAM" id="MobiDB-lite"/>
    </source>
</evidence>
<feature type="region of interest" description="Disordered" evidence="8">
    <location>
        <begin position="786"/>
        <end position="806"/>
    </location>
</feature>
<evidence type="ECO:0000313" key="11">
    <source>
        <dbReference type="Proteomes" id="UP000547674"/>
    </source>
</evidence>
<gene>
    <name evidence="10" type="ORF">HKN21_05790</name>
</gene>
<dbReference type="InterPro" id="IPR016024">
    <property type="entry name" value="ARM-type_fold"/>
</dbReference>
<dbReference type="InterPro" id="IPR011989">
    <property type="entry name" value="ARM-like"/>
</dbReference>
<evidence type="ECO:0000256" key="6">
    <source>
        <dbReference type="ARBA" id="ARBA00022840"/>
    </source>
</evidence>
<feature type="domain" description="Protein kinase" evidence="9">
    <location>
        <begin position="524"/>
        <end position="786"/>
    </location>
</feature>
<dbReference type="Gene3D" id="1.25.10.10">
    <property type="entry name" value="Leucine-rich Repeat Variant"/>
    <property type="match status" value="3"/>
</dbReference>
<proteinExistence type="predicted"/>
<feature type="binding site" evidence="7">
    <location>
        <position position="553"/>
    </location>
    <ligand>
        <name>ATP</name>
        <dbReference type="ChEBI" id="CHEBI:30616"/>
    </ligand>
</feature>
<dbReference type="GO" id="GO:0005524">
    <property type="term" value="F:ATP binding"/>
    <property type="evidence" value="ECO:0007669"/>
    <property type="project" value="UniProtKB-UniRule"/>
</dbReference>
<evidence type="ECO:0000313" key="10">
    <source>
        <dbReference type="EMBL" id="NNF06251.1"/>
    </source>
</evidence>
<dbReference type="EMBL" id="JABDJR010000218">
    <property type="protein sequence ID" value="NNF06251.1"/>
    <property type="molecule type" value="Genomic_DNA"/>
</dbReference>
<dbReference type="SMART" id="SM00567">
    <property type="entry name" value="EZ_HEAT"/>
    <property type="match status" value="7"/>
</dbReference>
<sequence length="806" mass="88797">MTSLQEQILGYGSDAIKPLLESLSHGVARKRSLGLLDKLLDDDSLPIFTEALRSSNPAVVSGVTTVLGESKRIDPHGLLELLEDSEFPTQTLEKVLLSQGKRLHARTLIERVRVAKETERPVILRLLERTDKKVIENEIVDLIDHEDWWVRLYMCRMLGDMKSEKGHHEMAVLLRDKSREVRLEAVRSLMQVEAKEELPELVPALRDPDLKVQTAVIDAVCKLGDASTVGLLLEVLKDESEYSRRAAVEVLNAIATTDAIQDLVRALRDEDWWVRVRAADALGTLGGKKVVEAVVGLLNDSDDFIRRYAVEILNTIPDEHAVEPLIAALRDGDWWVRERAIDALAATKDPRAVEPIIDVMQEDESVAAICARALATLNDPLAIHPLCGLLIASEDEVRREAEAALRVLSKLDLPEEDKSRLEAILARPDRMSMDQITRPFRVDPKNQRLGLEAQKFAAKRAKTKGLSSDSQVGPPSDGGSSDSVQSSPETVVQSGDSTGGSGGSGRAAVNFHKLEAGEILLDRYQILRKVGRGGFGSVYLVEDAAIQDELILKVLNPQMSEDETAVKRFVQELKLTRRITHRNVIRIHDFMDLGGVHAVSMEYFAGMDLAKVIKTGIRLSIGRALTIVSQICDGLGAAHEEQVIHRDIKPANVLVGKDDEVKIVDFGLASATQTTGSRLTASGLLIGTPEYMAPEQISGDTSDGRADIYSVGIILYELISGRQPFSAETPVKVLFQHLEGEATSLTDLVPGLDPRIDALVKKAMEKDPDDRFQNVLELRDTIEAILNDIPDGEEDEEDSAENRRVS</sequence>
<keyword evidence="2" id="KW-0723">Serine/threonine-protein kinase</keyword>
<keyword evidence="3" id="KW-0808">Transferase</keyword>
<dbReference type="Pfam" id="PF13646">
    <property type="entry name" value="HEAT_2"/>
    <property type="match status" value="3"/>
</dbReference>
<keyword evidence="4 7" id="KW-0547">Nucleotide-binding</keyword>
<dbReference type="PANTHER" id="PTHR43289">
    <property type="entry name" value="MITOGEN-ACTIVATED PROTEIN KINASE KINASE KINASE 20-RELATED"/>
    <property type="match status" value="1"/>
</dbReference>
<feature type="compositionally biased region" description="Low complexity" evidence="8">
    <location>
        <begin position="467"/>
        <end position="488"/>
    </location>
</feature>
<keyword evidence="5 10" id="KW-0418">Kinase</keyword>
<organism evidence="10 11">
    <name type="scientific">Eiseniibacteriota bacterium</name>
    <dbReference type="NCBI Taxonomy" id="2212470"/>
    <lineage>
        <taxon>Bacteria</taxon>
        <taxon>Candidatus Eiseniibacteriota</taxon>
    </lineage>
</organism>
<dbReference type="InterPro" id="IPR017441">
    <property type="entry name" value="Protein_kinase_ATP_BS"/>
</dbReference>
<dbReference type="CDD" id="cd14014">
    <property type="entry name" value="STKc_PknB_like"/>
    <property type="match status" value="1"/>
</dbReference>
<dbReference type="PANTHER" id="PTHR43289:SF6">
    <property type="entry name" value="SERINE_THREONINE-PROTEIN KINASE NEKL-3"/>
    <property type="match status" value="1"/>
</dbReference>
<dbReference type="FunFam" id="1.10.510.10:FF:000021">
    <property type="entry name" value="Serine/threonine protein kinase"/>
    <property type="match status" value="1"/>
</dbReference>
<feature type="region of interest" description="Disordered" evidence="8">
    <location>
        <begin position="461"/>
        <end position="504"/>
    </location>
</feature>
<comment type="caution">
    <text evidence="10">The sequence shown here is derived from an EMBL/GenBank/DDBJ whole genome shotgun (WGS) entry which is preliminary data.</text>
</comment>
<evidence type="ECO:0000256" key="7">
    <source>
        <dbReference type="PROSITE-ProRule" id="PRU10141"/>
    </source>
</evidence>
<dbReference type="InterPro" id="IPR011009">
    <property type="entry name" value="Kinase-like_dom_sf"/>
</dbReference>
<evidence type="ECO:0000256" key="2">
    <source>
        <dbReference type="ARBA" id="ARBA00022527"/>
    </source>
</evidence>
<dbReference type="InterPro" id="IPR004155">
    <property type="entry name" value="PBS_lyase_HEAT"/>
</dbReference>
<protein>
    <recommendedName>
        <fullName evidence="1">non-specific serine/threonine protein kinase</fullName>
        <ecNumber evidence="1">2.7.11.1</ecNumber>
    </recommendedName>
</protein>
<feature type="compositionally biased region" description="Acidic residues" evidence="8">
    <location>
        <begin position="790"/>
        <end position="799"/>
    </location>
</feature>
<dbReference type="InterPro" id="IPR000719">
    <property type="entry name" value="Prot_kinase_dom"/>
</dbReference>
<reference evidence="10 11" key="1">
    <citation type="submission" date="2020-03" db="EMBL/GenBank/DDBJ databases">
        <title>Metabolic flexibility allows generalist bacteria to become dominant in a frequently disturbed ecosystem.</title>
        <authorList>
            <person name="Chen Y.-J."/>
            <person name="Leung P.M."/>
            <person name="Bay S.K."/>
            <person name="Hugenholtz P."/>
            <person name="Kessler A.J."/>
            <person name="Shelley G."/>
            <person name="Waite D.W."/>
            <person name="Cook P.L."/>
            <person name="Greening C."/>
        </authorList>
    </citation>
    <scope>NUCLEOTIDE SEQUENCE [LARGE SCALE GENOMIC DNA]</scope>
    <source>
        <strain evidence="10">SS_bin_28</strain>
    </source>
</reference>
<dbReference type="InterPro" id="IPR008271">
    <property type="entry name" value="Ser/Thr_kinase_AS"/>
</dbReference>
<dbReference type="AlphaFoldDB" id="A0A7Y2E6V0"/>
<dbReference type="EC" id="2.7.11.1" evidence="1"/>
<dbReference type="GO" id="GO:0004674">
    <property type="term" value="F:protein serine/threonine kinase activity"/>
    <property type="evidence" value="ECO:0007669"/>
    <property type="project" value="UniProtKB-KW"/>
</dbReference>
<dbReference type="PROSITE" id="PS00108">
    <property type="entry name" value="PROTEIN_KINASE_ST"/>
    <property type="match status" value="1"/>
</dbReference>
<dbReference type="Proteomes" id="UP000547674">
    <property type="component" value="Unassembled WGS sequence"/>
</dbReference>
<evidence type="ECO:0000259" key="9">
    <source>
        <dbReference type="PROSITE" id="PS50011"/>
    </source>
</evidence>
<dbReference type="SMART" id="SM00220">
    <property type="entry name" value="S_TKc"/>
    <property type="match status" value="1"/>
</dbReference>
<dbReference type="PROSITE" id="PS50011">
    <property type="entry name" value="PROTEIN_KINASE_DOM"/>
    <property type="match status" value="1"/>
</dbReference>
<evidence type="ECO:0000256" key="1">
    <source>
        <dbReference type="ARBA" id="ARBA00012513"/>
    </source>
</evidence>
<dbReference type="SUPFAM" id="SSF56112">
    <property type="entry name" value="Protein kinase-like (PK-like)"/>
    <property type="match status" value="1"/>
</dbReference>